<sequence>MAGGDAGDSRDLDQTPTWAVAAVSSVIILISLLLEKGLHHLGEWLTKKHKKTLFDALEKVKAELMILGFISLLLTFGQAYIIKICIPYKVAETMLPCPKNNTLTPEAGGGNHRRLLMDQNAKRRILAAGSIVSCPMGKVSLISVNGLHQLHIFIFFLAVLHVANSALIMAFGRAKIHAWKEWEKETQSVDYAFSSDPSRFRFANEITFVKQHTSFWNRITILLYVGSFFNQFLKSVSKADYLTMRHGFISVHLSPGTKFNFKRYIKRALEDDFKVVVAVSPILWASAVIVLLLNVHGWQELFWASMVPLVIILAVGMKLQAIISMMANEIRERHTVVQGIPLVHLSDQHFWFGHPRYVLFLLHLALFQNAFQVTYFFWIWNQFGLKSCFHNEFKFIIARVIIGVGGQILCSYFTLPLYALVSQMGSHLKRSIFDEQTSKALKRWHQGVKKKLKESSDTRSRTPSPGASPKASLSVSAVHSMQRYRSIGHMGEAHYRSPRIGASDHGNSGGGAEICSSEINQGAGPTEQQLHVEEGQDQENFSFSIAQLPAQSVTAIRGMSFR</sequence>
<feature type="transmembrane region" description="Helical" evidence="10">
    <location>
        <begin position="301"/>
        <end position="323"/>
    </location>
</feature>
<feature type="transmembrane region" description="Helical" evidence="10">
    <location>
        <begin position="17"/>
        <end position="34"/>
    </location>
</feature>
<evidence type="ECO:0000256" key="2">
    <source>
        <dbReference type="ARBA" id="ARBA00006574"/>
    </source>
</evidence>
<keyword evidence="8" id="KW-0112">Calmodulin-binding</keyword>
<dbReference type="InterPro" id="IPR004326">
    <property type="entry name" value="Mlo"/>
</dbReference>
<evidence type="ECO:0000256" key="1">
    <source>
        <dbReference type="ARBA" id="ARBA00004141"/>
    </source>
</evidence>
<comment type="subcellular location">
    <subcellularLocation>
        <location evidence="1 8">Membrane</location>
        <topology evidence="1 8">Multi-pass membrane protein</topology>
    </subcellularLocation>
</comment>
<reference evidence="11 12" key="1">
    <citation type="submission" date="2022-12" db="EMBL/GenBank/DDBJ databases">
        <title>Chromosome-scale assembly of the Ensete ventricosum genome.</title>
        <authorList>
            <person name="Dussert Y."/>
            <person name="Stocks J."/>
            <person name="Wendawek A."/>
            <person name="Woldeyes F."/>
            <person name="Nichols R.A."/>
            <person name="Borrell J.S."/>
        </authorList>
    </citation>
    <scope>NUCLEOTIDE SEQUENCE [LARGE SCALE GENOMIC DNA]</scope>
    <source>
        <strain evidence="12">cv. Maze</strain>
        <tissue evidence="11">Seeds</tissue>
    </source>
</reference>
<feature type="region of interest" description="Disordered" evidence="9">
    <location>
        <begin position="496"/>
        <end position="529"/>
    </location>
</feature>
<evidence type="ECO:0000313" key="11">
    <source>
        <dbReference type="EMBL" id="KAJ8512392.1"/>
    </source>
</evidence>
<keyword evidence="5 8" id="KW-1133">Transmembrane helix</keyword>
<feature type="transmembrane region" description="Helical" evidence="10">
    <location>
        <begin position="357"/>
        <end position="380"/>
    </location>
</feature>
<gene>
    <name evidence="8" type="primary">MLO</name>
    <name evidence="11" type="ORF">OPV22_002826</name>
</gene>
<evidence type="ECO:0000313" key="12">
    <source>
        <dbReference type="Proteomes" id="UP001222027"/>
    </source>
</evidence>
<feature type="transmembrane region" description="Helical" evidence="10">
    <location>
        <begin position="64"/>
        <end position="86"/>
    </location>
</feature>
<evidence type="ECO:0000256" key="5">
    <source>
        <dbReference type="ARBA" id="ARBA00022989"/>
    </source>
</evidence>
<keyword evidence="12" id="KW-1185">Reference proteome</keyword>
<accession>A0AAV8RZ55</accession>
<comment type="caution">
    <text evidence="11">The sequence shown here is derived from an EMBL/GenBank/DDBJ whole genome shotgun (WGS) entry which is preliminary data.</text>
</comment>
<feature type="region of interest" description="Disordered" evidence="9">
    <location>
        <begin position="444"/>
        <end position="476"/>
    </location>
</feature>
<proteinExistence type="inferred from homology"/>
<evidence type="ECO:0000256" key="4">
    <source>
        <dbReference type="ARBA" id="ARBA00022821"/>
    </source>
</evidence>
<feature type="transmembrane region" description="Helical" evidence="10">
    <location>
        <begin position="273"/>
        <end position="295"/>
    </location>
</feature>
<comment type="similarity">
    <text evidence="2 8">Belongs to the MLO family.</text>
</comment>
<evidence type="ECO:0000256" key="3">
    <source>
        <dbReference type="ARBA" id="ARBA00022692"/>
    </source>
</evidence>
<keyword evidence="7 8" id="KW-0568">Pathogenesis-related protein</keyword>
<evidence type="ECO:0000256" key="7">
    <source>
        <dbReference type="ARBA" id="ARBA00023265"/>
    </source>
</evidence>
<dbReference type="PANTHER" id="PTHR31942">
    <property type="entry name" value="MLO-LIKE PROTEIN 1"/>
    <property type="match status" value="1"/>
</dbReference>
<keyword evidence="4 8" id="KW-0611">Plant defense</keyword>
<keyword evidence="6 8" id="KW-0472">Membrane</keyword>
<evidence type="ECO:0000256" key="10">
    <source>
        <dbReference type="SAM" id="Phobius"/>
    </source>
</evidence>
<dbReference type="AlphaFoldDB" id="A0AAV8RZ55"/>
<organism evidence="11 12">
    <name type="scientific">Ensete ventricosum</name>
    <name type="common">Abyssinian banana</name>
    <name type="synonym">Musa ensete</name>
    <dbReference type="NCBI Taxonomy" id="4639"/>
    <lineage>
        <taxon>Eukaryota</taxon>
        <taxon>Viridiplantae</taxon>
        <taxon>Streptophyta</taxon>
        <taxon>Embryophyta</taxon>
        <taxon>Tracheophyta</taxon>
        <taxon>Spermatophyta</taxon>
        <taxon>Magnoliopsida</taxon>
        <taxon>Liliopsida</taxon>
        <taxon>Zingiberales</taxon>
        <taxon>Musaceae</taxon>
        <taxon>Ensete</taxon>
    </lineage>
</organism>
<dbReference type="GO" id="GO:0006952">
    <property type="term" value="P:defense response"/>
    <property type="evidence" value="ECO:0007669"/>
    <property type="project" value="UniProtKB-KW"/>
</dbReference>
<evidence type="ECO:0000256" key="6">
    <source>
        <dbReference type="ARBA" id="ARBA00023136"/>
    </source>
</evidence>
<feature type="compositionally biased region" description="Polar residues" evidence="9">
    <location>
        <begin position="461"/>
        <end position="476"/>
    </location>
</feature>
<name>A0AAV8RZ55_ENSVE</name>
<evidence type="ECO:0000256" key="8">
    <source>
        <dbReference type="RuleBase" id="RU280816"/>
    </source>
</evidence>
<dbReference type="GO" id="GO:0016020">
    <property type="term" value="C:membrane"/>
    <property type="evidence" value="ECO:0007669"/>
    <property type="project" value="UniProtKB-SubCell"/>
</dbReference>
<comment type="domain">
    <text evidence="8">The C-terminus contains a calmodulin-binding domain, which binds calmodulin in a calcium-dependent fashion.</text>
</comment>
<evidence type="ECO:0000256" key="9">
    <source>
        <dbReference type="SAM" id="MobiDB-lite"/>
    </source>
</evidence>
<dbReference type="Proteomes" id="UP001222027">
    <property type="component" value="Unassembled WGS sequence"/>
</dbReference>
<dbReference type="GO" id="GO:0005516">
    <property type="term" value="F:calmodulin binding"/>
    <property type="evidence" value="ECO:0007669"/>
    <property type="project" value="UniProtKB-KW"/>
</dbReference>
<dbReference type="Pfam" id="PF03094">
    <property type="entry name" value="Mlo"/>
    <property type="match status" value="1"/>
</dbReference>
<protein>
    <recommendedName>
        <fullName evidence="8">MLO-like protein</fullName>
    </recommendedName>
</protein>
<dbReference type="EMBL" id="JAQQAF010000001">
    <property type="protein sequence ID" value="KAJ8512392.1"/>
    <property type="molecule type" value="Genomic_DNA"/>
</dbReference>
<feature type="transmembrane region" description="Helical" evidence="10">
    <location>
        <begin position="150"/>
        <end position="171"/>
    </location>
</feature>
<dbReference type="PANTHER" id="PTHR31942:SF131">
    <property type="entry name" value="OS05G0183566 PROTEIN"/>
    <property type="match status" value="1"/>
</dbReference>
<keyword evidence="3 8" id="KW-0812">Transmembrane</keyword>
<comment type="function">
    <text evidence="8">May be involved in modulation of pathogen defense and leaf cell death.</text>
</comment>
<feature type="transmembrane region" description="Helical" evidence="10">
    <location>
        <begin position="400"/>
        <end position="421"/>
    </location>
</feature>